<dbReference type="Proteomes" id="UP000192247">
    <property type="component" value="Unassembled WGS sequence"/>
</dbReference>
<accession>A0A1V9Y3S6</accession>
<keyword evidence="3" id="KW-0812">Transmembrane</keyword>
<dbReference type="SMART" id="SM00918">
    <property type="entry name" value="Lig_chan-Glu_bd"/>
    <property type="match status" value="1"/>
</dbReference>
<evidence type="ECO:0000256" key="8">
    <source>
        <dbReference type="ARBA" id="ARBA00023180"/>
    </source>
</evidence>
<feature type="non-terminal residue" evidence="12">
    <location>
        <position position="1"/>
    </location>
</feature>
<keyword evidence="2" id="KW-0813">Transport</keyword>
<dbReference type="OrthoDB" id="6515496at2759"/>
<evidence type="ECO:0000256" key="1">
    <source>
        <dbReference type="ARBA" id="ARBA00004141"/>
    </source>
</evidence>
<evidence type="ECO:0000256" key="7">
    <source>
        <dbReference type="ARBA" id="ARBA00023170"/>
    </source>
</evidence>
<dbReference type="AlphaFoldDB" id="A0A1V9Y3S6"/>
<dbReference type="Pfam" id="PF10613">
    <property type="entry name" value="Lig_chan-Glu_bd"/>
    <property type="match status" value="1"/>
</dbReference>
<keyword evidence="7 12" id="KW-0675">Receptor</keyword>
<evidence type="ECO:0000313" key="12">
    <source>
        <dbReference type="EMBL" id="OQR80351.1"/>
    </source>
</evidence>
<evidence type="ECO:0000256" key="3">
    <source>
        <dbReference type="ARBA" id="ARBA00022692"/>
    </source>
</evidence>
<dbReference type="SUPFAM" id="SSF53822">
    <property type="entry name" value="Periplasmic binding protein-like I"/>
    <property type="match status" value="1"/>
</dbReference>
<feature type="domain" description="Ionotropic glutamate receptor L-glutamate and glycine-binding" evidence="11">
    <location>
        <begin position="149"/>
        <end position="213"/>
    </location>
</feature>
<feature type="non-terminal residue" evidence="12">
    <location>
        <position position="214"/>
    </location>
</feature>
<proteinExistence type="predicted"/>
<dbReference type="InterPro" id="IPR015683">
    <property type="entry name" value="Ionotropic_Glu_rcpt"/>
</dbReference>
<evidence type="ECO:0000256" key="2">
    <source>
        <dbReference type="ARBA" id="ARBA00022448"/>
    </source>
</evidence>
<organism evidence="12 13">
    <name type="scientific">Tropilaelaps mercedesae</name>
    <dbReference type="NCBI Taxonomy" id="418985"/>
    <lineage>
        <taxon>Eukaryota</taxon>
        <taxon>Metazoa</taxon>
        <taxon>Ecdysozoa</taxon>
        <taxon>Arthropoda</taxon>
        <taxon>Chelicerata</taxon>
        <taxon>Arachnida</taxon>
        <taxon>Acari</taxon>
        <taxon>Parasitiformes</taxon>
        <taxon>Mesostigmata</taxon>
        <taxon>Gamasina</taxon>
        <taxon>Dermanyssoidea</taxon>
        <taxon>Laelapidae</taxon>
        <taxon>Tropilaelaps</taxon>
    </lineage>
</organism>
<dbReference type="InterPro" id="IPR019594">
    <property type="entry name" value="Glu/Gly-bd"/>
</dbReference>
<evidence type="ECO:0000256" key="4">
    <source>
        <dbReference type="ARBA" id="ARBA00022989"/>
    </source>
</evidence>
<dbReference type="GO" id="GO:0016020">
    <property type="term" value="C:membrane"/>
    <property type="evidence" value="ECO:0007669"/>
    <property type="project" value="UniProtKB-SubCell"/>
</dbReference>
<sequence>TAEALLYDAVSLVAAGVEALLEKDKEAAKDNKASKTKDKVFRAGPLALAQLDCNRSVHWEHGKALLEAIKGARIRGLSGDLRLNRRTGTRDEFGLDVVELKYTGLKKTASWSPRDGLKLNAANRTEQDADLSRTLEGMTLRVVSVLNEPYTMLYPASENRTGNDRFYGYAIDLIAALADLCKFNYTFYISPDRKYGSRQPDGKWNGMVGELIRR</sequence>
<name>A0A1V9Y3S6_9ACAR</name>
<evidence type="ECO:0000256" key="5">
    <source>
        <dbReference type="ARBA" id="ARBA00023065"/>
    </source>
</evidence>
<evidence type="ECO:0000256" key="6">
    <source>
        <dbReference type="ARBA" id="ARBA00023136"/>
    </source>
</evidence>
<dbReference type="Gene3D" id="3.40.190.10">
    <property type="entry name" value="Periplasmic binding protein-like II"/>
    <property type="match status" value="1"/>
</dbReference>
<comment type="subcellular location">
    <subcellularLocation>
        <location evidence="1">Membrane</location>
        <topology evidence="1">Multi-pass membrane protein</topology>
    </subcellularLocation>
</comment>
<keyword evidence="5" id="KW-0406">Ion transport</keyword>
<evidence type="ECO:0000259" key="11">
    <source>
        <dbReference type="SMART" id="SM00918"/>
    </source>
</evidence>
<keyword evidence="10" id="KW-0407">Ion channel</keyword>
<dbReference type="STRING" id="418985.A0A1V9Y3S6"/>
<keyword evidence="4" id="KW-1133">Transmembrane helix</keyword>
<comment type="caution">
    <text evidence="12">The sequence shown here is derived from an EMBL/GenBank/DDBJ whole genome shotgun (WGS) entry which is preliminary data.</text>
</comment>
<keyword evidence="6" id="KW-0472">Membrane</keyword>
<dbReference type="Gene3D" id="3.40.50.2300">
    <property type="match status" value="2"/>
</dbReference>
<dbReference type="SUPFAM" id="SSF53850">
    <property type="entry name" value="Periplasmic binding protein-like II"/>
    <property type="match status" value="1"/>
</dbReference>
<dbReference type="InParanoid" id="A0A1V9Y3S6"/>
<dbReference type="Pfam" id="PF01094">
    <property type="entry name" value="ANF_receptor"/>
    <property type="match status" value="1"/>
</dbReference>
<dbReference type="EMBL" id="MNPL01000092">
    <property type="protein sequence ID" value="OQR80351.1"/>
    <property type="molecule type" value="Genomic_DNA"/>
</dbReference>
<reference evidence="12 13" key="1">
    <citation type="journal article" date="2017" name="Gigascience">
        <title>Draft genome of the honey bee ectoparasitic mite, Tropilaelaps mercedesae, is shaped by the parasitic life history.</title>
        <authorList>
            <person name="Dong X."/>
            <person name="Armstrong S.D."/>
            <person name="Xia D."/>
            <person name="Makepeace B.L."/>
            <person name="Darby A.C."/>
            <person name="Kadowaki T."/>
        </authorList>
    </citation>
    <scope>NUCLEOTIDE SEQUENCE [LARGE SCALE GENOMIC DNA]</scope>
    <source>
        <strain evidence="12">Wuxi-XJTLU</strain>
    </source>
</reference>
<evidence type="ECO:0000256" key="10">
    <source>
        <dbReference type="ARBA" id="ARBA00023303"/>
    </source>
</evidence>
<keyword evidence="8" id="KW-0325">Glycoprotein</keyword>
<dbReference type="PANTHER" id="PTHR18966">
    <property type="entry name" value="IONOTROPIC GLUTAMATE RECEPTOR"/>
    <property type="match status" value="1"/>
</dbReference>
<evidence type="ECO:0000313" key="13">
    <source>
        <dbReference type="Proteomes" id="UP000192247"/>
    </source>
</evidence>
<dbReference type="InterPro" id="IPR028082">
    <property type="entry name" value="Peripla_BP_I"/>
</dbReference>
<keyword evidence="13" id="KW-1185">Reference proteome</keyword>
<dbReference type="GO" id="GO:0015276">
    <property type="term" value="F:ligand-gated monoatomic ion channel activity"/>
    <property type="evidence" value="ECO:0007669"/>
    <property type="project" value="InterPro"/>
</dbReference>
<gene>
    <name evidence="12" type="ORF">BIW11_05117</name>
</gene>
<protein>
    <submittedName>
        <fullName evidence="12">Glutamate receptor</fullName>
    </submittedName>
</protein>
<evidence type="ECO:0000256" key="9">
    <source>
        <dbReference type="ARBA" id="ARBA00023286"/>
    </source>
</evidence>
<keyword evidence="9" id="KW-1071">Ligand-gated ion channel</keyword>
<dbReference type="InterPro" id="IPR001828">
    <property type="entry name" value="ANF_lig-bd_rcpt"/>
</dbReference>